<protein>
    <recommendedName>
        <fullName evidence="2">DUF1616 domain-containing protein</fullName>
    </recommendedName>
</protein>
<dbReference type="AlphaFoldDB" id="A0A2D6M074"/>
<dbReference type="InterPro" id="IPR011674">
    <property type="entry name" value="DUF1616"/>
</dbReference>
<evidence type="ECO:0000259" key="2">
    <source>
        <dbReference type="Pfam" id="PF07760"/>
    </source>
</evidence>
<comment type="caution">
    <text evidence="3">The sequence shown here is derived from an EMBL/GenBank/DDBJ whole genome shotgun (WGS) entry which is preliminary data.</text>
</comment>
<feature type="transmembrane region" description="Helical" evidence="1">
    <location>
        <begin position="69"/>
        <end position="88"/>
    </location>
</feature>
<gene>
    <name evidence="3" type="ORF">CL943_00785</name>
</gene>
<dbReference type="Proteomes" id="UP000226592">
    <property type="component" value="Unassembled WGS sequence"/>
</dbReference>
<evidence type="ECO:0000313" key="4">
    <source>
        <dbReference type="Proteomes" id="UP000226592"/>
    </source>
</evidence>
<keyword evidence="1" id="KW-0812">Transmembrane</keyword>
<organism evidence="3 4">
    <name type="scientific">Candidatus Iainarchaeum sp</name>
    <dbReference type="NCBI Taxonomy" id="3101447"/>
    <lineage>
        <taxon>Archaea</taxon>
        <taxon>Candidatus Iainarchaeota</taxon>
        <taxon>Candidatus Iainarchaeia</taxon>
        <taxon>Candidatus Iainarchaeales</taxon>
        <taxon>Candidatus Iainarchaeaceae</taxon>
        <taxon>Candidatus Iainarchaeum</taxon>
    </lineage>
</organism>
<feature type="domain" description="DUF1616" evidence="2">
    <location>
        <begin position="8"/>
        <end position="88"/>
    </location>
</feature>
<keyword evidence="1" id="KW-0472">Membrane</keyword>
<accession>A0A2D6M074</accession>
<evidence type="ECO:0000313" key="3">
    <source>
        <dbReference type="EMBL" id="MAG21827.1"/>
    </source>
</evidence>
<evidence type="ECO:0000256" key="1">
    <source>
        <dbReference type="SAM" id="Phobius"/>
    </source>
</evidence>
<dbReference type="Pfam" id="PF07760">
    <property type="entry name" value="DUF1616"/>
    <property type="match status" value="1"/>
</dbReference>
<dbReference type="EMBL" id="NZBU01000002">
    <property type="protein sequence ID" value="MAG21827.1"/>
    <property type="molecule type" value="Genomic_DNA"/>
</dbReference>
<reference evidence="4" key="1">
    <citation type="submission" date="2017-09" db="EMBL/GenBank/DDBJ databases">
        <title>The Reconstruction of 2,631 Draft Metagenome-Assembled Genomes from the Global Oceans.</title>
        <authorList>
            <person name="Tully B.J."/>
            <person name="Graham E.D."/>
            <person name="Heidelberg J.F."/>
        </authorList>
    </citation>
    <scope>NUCLEOTIDE SEQUENCE [LARGE SCALE GENOMIC DNA]</scope>
</reference>
<keyword evidence="1" id="KW-1133">Transmembrane helix</keyword>
<proteinExistence type="predicted"/>
<name>A0A2D6M074_9ARCH</name>
<sequence length="114" mass="12459">MVLDIAIAFVSLVAVLFIPGYFLGLVFFTRKDEIDGIERILFSFVLSITFLPLLVLIENQLVGIPINAASVWGTFGALVVLGLAGYFARTGVFKVPFIEQLSKEEAVPLIPSLK</sequence>
<feature type="transmembrane region" description="Helical" evidence="1">
    <location>
        <begin position="6"/>
        <end position="28"/>
    </location>
</feature>
<feature type="transmembrane region" description="Helical" evidence="1">
    <location>
        <begin position="40"/>
        <end position="57"/>
    </location>
</feature>